<dbReference type="AlphaFoldDB" id="E7QZN4"/>
<gene>
    <name evidence="1" type="ORF">ZOD2009_21217</name>
</gene>
<reference evidence="1 2" key="1">
    <citation type="journal article" date="2014" name="ISME J.">
        <title>Trehalose/2-sulfotrehalose biosynthesis and glycine-betaine uptake are widely spread mechanisms for osmoadaptation in the Halobacteriales.</title>
        <authorList>
            <person name="Youssef N.H."/>
            <person name="Savage-Ashlock K.N."/>
            <person name="McCully A.L."/>
            <person name="Luedtke B."/>
            <person name="Shaw E.I."/>
            <person name="Hoff W.D."/>
            <person name="Elshahed M.S."/>
        </authorList>
    </citation>
    <scope>NUCLEOTIDE SEQUENCE [LARGE SCALE GENOMIC DNA]</scope>
    <source>
        <strain evidence="1 2">DX253</strain>
    </source>
</reference>
<accession>E7QZN4</accession>
<proteinExistence type="predicted"/>
<evidence type="ECO:0000313" key="2">
    <source>
        <dbReference type="Proteomes" id="UP000003751"/>
    </source>
</evidence>
<comment type="caution">
    <text evidence="1">The sequence shown here is derived from an EMBL/GenBank/DDBJ whole genome shotgun (WGS) entry which is preliminary data.</text>
</comment>
<protein>
    <submittedName>
        <fullName evidence="1">Uncharacterized protein</fullName>
    </submittedName>
</protein>
<dbReference type="Proteomes" id="UP000003751">
    <property type="component" value="Unassembled WGS sequence"/>
</dbReference>
<organism evidence="1 2">
    <name type="scientific">Haladaptatus paucihalophilus DX253</name>
    <dbReference type="NCBI Taxonomy" id="797209"/>
    <lineage>
        <taxon>Archaea</taxon>
        <taxon>Methanobacteriati</taxon>
        <taxon>Methanobacteriota</taxon>
        <taxon>Stenosarchaea group</taxon>
        <taxon>Halobacteria</taxon>
        <taxon>Halobacteriales</taxon>
        <taxon>Haladaptataceae</taxon>
        <taxon>Haladaptatus</taxon>
    </lineage>
</organism>
<dbReference type="EMBL" id="AEMG01000029">
    <property type="protein sequence ID" value="EFW90155.1"/>
    <property type="molecule type" value="Genomic_DNA"/>
</dbReference>
<name>E7QZN4_HALPU</name>
<sequence length="46" mass="5410">MRAAFPDRSKPHVCLAVLLRRPLVVFRAFNDANRFLRESVPRVFLQ</sequence>
<evidence type="ECO:0000313" key="1">
    <source>
        <dbReference type="EMBL" id="EFW90155.1"/>
    </source>
</evidence>